<dbReference type="EMBL" id="CAESAL010000072">
    <property type="protein sequence ID" value="CAB4345515.1"/>
    <property type="molecule type" value="Genomic_DNA"/>
</dbReference>
<dbReference type="NCBIfam" id="TIGR00231">
    <property type="entry name" value="small_GTP"/>
    <property type="match status" value="2"/>
</dbReference>
<sequence>MSTQPTELPLVAIVGRPNVGKSTLFNRIVGRREAIVEEKSGVTRDRKEVIAEWQARDFRLVDTGGWMPGGDALDEKVSKQSEKAIFEADVVLFVVDVTVGITEEDNRVAQILRKRGRPVLLVANKVDDTNRESAIWDLLNLGVGDPFPVSALHGRGTGDLLESLMLEFPPEPEAAVDEDEAEVDKIFSVSIVGRPNVGKSTLFNRLIGDERSVVHDMPGTTRDAVDTIVETEDGPIRFVDTAGMRRRSKVDEALEYYSLVRALQAIDRSDVALLVIDATVGVTAQDQRLAERIDAAGCPVVVLLNKWELLDADGREEVGYQISQRLHFIGESPVLKISALSGKGVHRLLPALQGTIEDYHRRVPTRKVNQVLRAAQAAQPGPHGARVLYATQGATDPPTFTLFANKEIPPSYLRYLERSLREAFDMGATPIKMRVRKRD</sequence>
<evidence type="ECO:0000313" key="10">
    <source>
        <dbReference type="EMBL" id="CAB4576179.1"/>
    </source>
</evidence>
<gene>
    <name evidence="10" type="ORF">UFOPK1762_00186</name>
    <name evidence="11" type="ORF">UFOPK1906_01246</name>
    <name evidence="12" type="ORF">UFOPK2624_02079</name>
    <name evidence="13" type="ORF">UFOPK2969_01613</name>
    <name evidence="9" type="ORF">UFOPK3331_01560</name>
    <name evidence="14" type="ORF">UFOPK3927_01298</name>
</gene>
<dbReference type="InterPro" id="IPR005225">
    <property type="entry name" value="Small_GTP-bd"/>
</dbReference>
<evidence type="ECO:0000256" key="1">
    <source>
        <dbReference type="ARBA" id="ARBA00008279"/>
    </source>
</evidence>
<evidence type="ECO:0000256" key="7">
    <source>
        <dbReference type="ARBA" id="ARBA00032345"/>
    </source>
</evidence>
<dbReference type="Pfam" id="PF14714">
    <property type="entry name" value="KH_dom-like"/>
    <property type="match status" value="1"/>
</dbReference>
<protein>
    <recommendedName>
        <fullName evidence="2">GTPase Der</fullName>
    </recommendedName>
    <alternativeName>
        <fullName evidence="7">GTP-binding protein EngA</fullName>
    </alternativeName>
</protein>
<dbReference type="FunFam" id="3.40.50.300:FF:000057">
    <property type="entry name" value="GTPase Der"/>
    <property type="match status" value="1"/>
</dbReference>
<name>A0A6J6IRU1_9ZZZZ</name>
<dbReference type="Gene3D" id="3.40.50.300">
    <property type="entry name" value="P-loop containing nucleotide triphosphate hydrolases"/>
    <property type="match status" value="2"/>
</dbReference>
<dbReference type="GO" id="GO:0042254">
    <property type="term" value="P:ribosome biogenesis"/>
    <property type="evidence" value="ECO:0007669"/>
    <property type="project" value="UniProtKB-KW"/>
</dbReference>
<dbReference type="Gene3D" id="3.30.300.20">
    <property type="match status" value="1"/>
</dbReference>
<feature type="domain" description="EngA-type G" evidence="8">
    <location>
        <begin position="9"/>
        <end position="172"/>
    </location>
</feature>
<dbReference type="GO" id="GO:0043022">
    <property type="term" value="F:ribosome binding"/>
    <property type="evidence" value="ECO:0007669"/>
    <property type="project" value="TreeGrafter"/>
</dbReference>
<dbReference type="InterPro" id="IPR016484">
    <property type="entry name" value="GTPase_Der"/>
</dbReference>
<keyword evidence="4" id="KW-0677">Repeat</keyword>
<dbReference type="HAMAP" id="MF_00195">
    <property type="entry name" value="GTPase_Der"/>
    <property type="match status" value="1"/>
</dbReference>
<dbReference type="CDD" id="cd01894">
    <property type="entry name" value="EngA1"/>
    <property type="match status" value="1"/>
</dbReference>
<evidence type="ECO:0000256" key="5">
    <source>
        <dbReference type="ARBA" id="ARBA00022741"/>
    </source>
</evidence>
<evidence type="ECO:0000256" key="3">
    <source>
        <dbReference type="ARBA" id="ARBA00022517"/>
    </source>
</evidence>
<evidence type="ECO:0000313" key="12">
    <source>
        <dbReference type="EMBL" id="CAB4726894.1"/>
    </source>
</evidence>
<dbReference type="SUPFAM" id="SSF52540">
    <property type="entry name" value="P-loop containing nucleoside triphosphate hydrolases"/>
    <property type="match status" value="2"/>
</dbReference>
<comment type="similarity">
    <text evidence="1">Belongs to the TRAFAC class TrmE-Era-EngA-EngB-Septin-like GTPase superfamily. EngA (Der) GTPase family.</text>
</comment>
<dbReference type="InterPro" id="IPR015946">
    <property type="entry name" value="KH_dom-like_a/b"/>
</dbReference>
<evidence type="ECO:0000313" key="11">
    <source>
        <dbReference type="EMBL" id="CAB4627144.1"/>
    </source>
</evidence>
<dbReference type="PRINTS" id="PR00326">
    <property type="entry name" value="GTP1OBG"/>
</dbReference>
<dbReference type="EMBL" id="CAFBOK010000158">
    <property type="protein sequence ID" value="CAB4990946.1"/>
    <property type="molecule type" value="Genomic_DNA"/>
</dbReference>
<evidence type="ECO:0000313" key="13">
    <source>
        <dbReference type="EMBL" id="CAB4803797.1"/>
    </source>
</evidence>
<organism evidence="11">
    <name type="scientific">freshwater metagenome</name>
    <dbReference type="NCBI Taxonomy" id="449393"/>
    <lineage>
        <taxon>unclassified sequences</taxon>
        <taxon>metagenomes</taxon>
        <taxon>ecological metagenomes</taxon>
    </lineage>
</organism>
<dbReference type="GO" id="GO:0005525">
    <property type="term" value="F:GTP binding"/>
    <property type="evidence" value="ECO:0007669"/>
    <property type="project" value="UniProtKB-KW"/>
</dbReference>
<dbReference type="CDD" id="cd01895">
    <property type="entry name" value="EngA2"/>
    <property type="match status" value="1"/>
</dbReference>
<dbReference type="PANTHER" id="PTHR43834">
    <property type="entry name" value="GTPASE DER"/>
    <property type="match status" value="1"/>
</dbReference>
<reference evidence="11" key="1">
    <citation type="submission" date="2020-05" db="EMBL/GenBank/DDBJ databases">
        <authorList>
            <person name="Chiriac C."/>
            <person name="Salcher M."/>
            <person name="Ghai R."/>
            <person name="Kavagutti S V."/>
        </authorList>
    </citation>
    <scope>NUCLEOTIDE SEQUENCE</scope>
</reference>
<dbReference type="EMBL" id="CAEZXY010000172">
    <property type="protein sequence ID" value="CAB4726894.1"/>
    <property type="molecule type" value="Genomic_DNA"/>
</dbReference>
<dbReference type="InterPro" id="IPR031166">
    <property type="entry name" value="G_ENGA"/>
</dbReference>
<evidence type="ECO:0000256" key="6">
    <source>
        <dbReference type="ARBA" id="ARBA00023134"/>
    </source>
</evidence>
<evidence type="ECO:0000256" key="2">
    <source>
        <dbReference type="ARBA" id="ARBA00020953"/>
    </source>
</evidence>
<dbReference type="PIRSF" id="PIRSF006485">
    <property type="entry name" value="GTP-binding_EngA"/>
    <property type="match status" value="1"/>
</dbReference>
<evidence type="ECO:0000313" key="9">
    <source>
        <dbReference type="EMBL" id="CAB4345515.1"/>
    </source>
</evidence>
<dbReference type="EMBL" id="CAFAAD010000164">
    <property type="protein sequence ID" value="CAB4803797.1"/>
    <property type="molecule type" value="Genomic_DNA"/>
</dbReference>
<dbReference type="PANTHER" id="PTHR43834:SF6">
    <property type="entry name" value="GTPASE DER"/>
    <property type="match status" value="1"/>
</dbReference>
<dbReference type="InterPro" id="IPR027417">
    <property type="entry name" value="P-loop_NTPase"/>
</dbReference>
<accession>A0A6J6IRU1</accession>
<dbReference type="Pfam" id="PF01926">
    <property type="entry name" value="MMR_HSR1"/>
    <property type="match status" value="2"/>
</dbReference>
<dbReference type="FunFam" id="3.40.50.300:FF:000040">
    <property type="entry name" value="GTPase Der"/>
    <property type="match status" value="1"/>
</dbReference>
<dbReference type="AlphaFoldDB" id="A0A6J6IRU1"/>
<dbReference type="NCBIfam" id="TIGR03594">
    <property type="entry name" value="GTPase_EngA"/>
    <property type="match status" value="1"/>
</dbReference>
<keyword evidence="6" id="KW-0342">GTP-binding</keyword>
<proteinExistence type="inferred from homology"/>
<keyword evidence="3" id="KW-0690">Ribosome biogenesis</keyword>
<keyword evidence="5" id="KW-0547">Nucleotide-binding</keyword>
<feature type="domain" description="EngA-type G" evidence="8">
    <location>
        <begin position="187"/>
        <end position="360"/>
    </location>
</feature>
<dbReference type="PROSITE" id="PS51712">
    <property type="entry name" value="G_ENGA"/>
    <property type="match status" value="2"/>
</dbReference>
<evidence type="ECO:0000259" key="8">
    <source>
        <dbReference type="PROSITE" id="PS51712"/>
    </source>
</evidence>
<dbReference type="EMBL" id="CAEZTY010000004">
    <property type="protein sequence ID" value="CAB4576179.1"/>
    <property type="molecule type" value="Genomic_DNA"/>
</dbReference>
<dbReference type="EMBL" id="CAEZVC010000079">
    <property type="protein sequence ID" value="CAB4627144.1"/>
    <property type="molecule type" value="Genomic_DNA"/>
</dbReference>
<dbReference type="InterPro" id="IPR032859">
    <property type="entry name" value="KH_dom-like"/>
</dbReference>
<evidence type="ECO:0000256" key="4">
    <source>
        <dbReference type="ARBA" id="ARBA00022737"/>
    </source>
</evidence>
<evidence type="ECO:0000313" key="14">
    <source>
        <dbReference type="EMBL" id="CAB4990946.1"/>
    </source>
</evidence>
<dbReference type="InterPro" id="IPR006073">
    <property type="entry name" value="GTP-bd"/>
</dbReference>